<dbReference type="Gene3D" id="1.20.5.110">
    <property type="match status" value="1"/>
</dbReference>
<dbReference type="InterPro" id="IPR042855">
    <property type="entry name" value="V_SNARE_CC"/>
</dbReference>
<feature type="domain" description="V-SNARE coiled-coil homology" evidence="3">
    <location>
        <begin position="19"/>
        <end position="80"/>
    </location>
</feature>
<evidence type="ECO:0000313" key="4">
    <source>
        <dbReference type="EMBL" id="KAK7053098.1"/>
    </source>
</evidence>
<comment type="caution">
    <text evidence="4">The sequence shown here is derived from an EMBL/GenBank/DDBJ whole genome shotgun (WGS) entry which is preliminary data.</text>
</comment>
<evidence type="ECO:0000256" key="2">
    <source>
        <dbReference type="SAM" id="MobiDB-lite"/>
    </source>
</evidence>
<keyword evidence="1" id="KW-0175">Coiled coil</keyword>
<dbReference type="CDD" id="cd15843">
    <property type="entry name" value="R-SNARE"/>
    <property type="match status" value="1"/>
</dbReference>
<dbReference type="GO" id="GO:0016020">
    <property type="term" value="C:membrane"/>
    <property type="evidence" value="ECO:0007669"/>
    <property type="project" value="InterPro"/>
</dbReference>
<feature type="region of interest" description="Disordered" evidence="2">
    <location>
        <begin position="1"/>
        <end position="21"/>
    </location>
</feature>
<dbReference type="Proteomes" id="UP001381693">
    <property type="component" value="Unassembled WGS sequence"/>
</dbReference>
<name>A0AAN8WLL5_HALRR</name>
<evidence type="ECO:0000313" key="5">
    <source>
        <dbReference type="Proteomes" id="UP001381693"/>
    </source>
</evidence>
<dbReference type="EMBL" id="JAXCGZ010021383">
    <property type="protein sequence ID" value="KAK7053098.1"/>
    <property type="molecule type" value="Genomic_DNA"/>
</dbReference>
<organism evidence="4 5">
    <name type="scientific">Halocaridina rubra</name>
    <name type="common">Hawaiian red shrimp</name>
    <dbReference type="NCBI Taxonomy" id="373956"/>
    <lineage>
        <taxon>Eukaryota</taxon>
        <taxon>Metazoa</taxon>
        <taxon>Ecdysozoa</taxon>
        <taxon>Arthropoda</taxon>
        <taxon>Crustacea</taxon>
        <taxon>Multicrustacea</taxon>
        <taxon>Malacostraca</taxon>
        <taxon>Eumalacostraca</taxon>
        <taxon>Eucarida</taxon>
        <taxon>Decapoda</taxon>
        <taxon>Pleocyemata</taxon>
        <taxon>Caridea</taxon>
        <taxon>Atyoidea</taxon>
        <taxon>Atyidae</taxon>
        <taxon>Halocaridina</taxon>
    </lineage>
</organism>
<accession>A0AAN8WLL5</accession>
<dbReference type="PROSITE" id="PS00417">
    <property type="entry name" value="SYNAPTOBREVIN"/>
    <property type="match status" value="1"/>
</dbReference>
<gene>
    <name evidence="4" type="ORF">SK128_012073</name>
</gene>
<dbReference type="PANTHER" id="PTHR45701">
    <property type="entry name" value="SYNAPTOBREVIN FAMILY MEMBER"/>
    <property type="match status" value="1"/>
</dbReference>
<dbReference type="PRINTS" id="PR00219">
    <property type="entry name" value="SYNAPTOBREVN"/>
</dbReference>
<evidence type="ECO:0000259" key="3">
    <source>
        <dbReference type="PROSITE" id="PS50892"/>
    </source>
</evidence>
<evidence type="ECO:0000256" key="1">
    <source>
        <dbReference type="PROSITE-ProRule" id="PRU00290"/>
    </source>
</evidence>
<proteinExistence type="predicted"/>
<dbReference type="PROSITE" id="PS50892">
    <property type="entry name" value="V_SNARE"/>
    <property type="match status" value="1"/>
</dbReference>
<reference evidence="4 5" key="1">
    <citation type="submission" date="2023-11" db="EMBL/GenBank/DDBJ databases">
        <title>Halocaridina rubra genome assembly.</title>
        <authorList>
            <person name="Smith C."/>
        </authorList>
    </citation>
    <scope>NUCLEOTIDE SEQUENCE [LARGE SCALE GENOMIC DNA]</scope>
    <source>
        <strain evidence="4">EP-1</strain>
        <tissue evidence="4">Whole</tissue>
    </source>
</reference>
<dbReference type="AlphaFoldDB" id="A0AAN8WLL5"/>
<dbReference type="SUPFAM" id="SSF58038">
    <property type="entry name" value="SNARE fusion complex"/>
    <property type="match status" value="1"/>
</dbReference>
<dbReference type="GO" id="GO:0016192">
    <property type="term" value="P:vesicle-mediated transport"/>
    <property type="evidence" value="ECO:0007669"/>
    <property type="project" value="InterPro"/>
</dbReference>
<dbReference type="InterPro" id="IPR001388">
    <property type="entry name" value="Synaptobrevin-like"/>
</dbReference>
<sequence length="107" mass="12170">MATYTTPSNVPANDATSKKTEAIKSQVEEVTQIMQTNLTRAMERDGKIENLDERADNLNTATATEFRLVSQKVNKRSWWQAVQLWFKNKKDQATKLVIQTKVKAVKA</sequence>
<feature type="compositionally biased region" description="Polar residues" evidence="2">
    <location>
        <begin position="1"/>
        <end position="15"/>
    </location>
</feature>
<keyword evidence="5" id="KW-1185">Reference proteome</keyword>
<dbReference type="InterPro" id="IPR016444">
    <property type="entry name" value="Synaptobrevin/VAMP"/>
</dbReference>
<protein>
    <recommendedName>
        <fullName evidence="3">V-SNARE coiled-coil homology domain-containing protein</fullName>
    </recommendedName>
</protein>
<dbReference type="Pfam" id="PF00957">
    <property type="entry name" value="Synaptobrevin"/>
    <property type="match status" value="1"/>
</dbReference>